<keyword evidence="5 6" id="KW-0472">Membrane</keyword>
<dbReference type="Pfam" id="PF04138">
    <property type="entry name" value="GtrA_DPMS_TM"/>
    <property type="match status" value="1"/>
</dbReference>
<keyword evidence="3 6" id="KW-0812">Transmembrane</keyword>
<dbReference type="PANTHER" id="PTHR38459">
    <property type="entry name" value="PROPHAGE BACTOPRENOL-LINKED GLUCOSE TRANSLOCASE HOMOLOG"/>
    <property type="match status" value="1"/>
</dbReference>
<evidence type="ECO:0000256" key="1">
    <source>
        <dbReference type="ARBA" id="ARBA00004141"/>
    </source>
</evidence>
<keyword evidence="9" id="KW-1185">Reference proteome</keyword>
<name>A0A369VT54_9SPHN</name>
<protein>
    <submittedName>
        <fullName evidence="8">GtrA family protein</fullName>
    </submittedName>
</protein>
<evidence type="ECO:0000259" key="7">
    <source>
        <dbReference type="Pfam" id="PF04138"/>
    </source>
</evidence>
<dbReference type="Proteomes" id="UP000253918">
    <property type="component" value="Unassembled WGS sequence"/>
</dbReference>
<evidence type="ECO:0000256" key="6">
    <source>
        <dbReference type="SAM" id="Phobius"/>
    </source>
</evidence>
<evidence type="ECO:0000313" key="8">
    <source>
        <dbReference type="EMBL" id="RDE05029.1"/>
    </source>
</evidence>
<evidence type="ECO:0000256" key="3">
    <source>
        <dbReference type="ARBA" id="ARBA00022692"/>
    </source>
</evidence>
<feature type="transmembrane region" description="Helical" evidence="6">
    <location>
        <begin position="81"/>
        <end position="100"/>
    </location>
</feature>
<comment type="subcellular location">
    <subcellularLocation>
        <location evidence="1">Membrane</location>
        <topology evidence="1">Multi-pass membrane protein</topology>
    </subcellularLocation>
</comment>
<feature type="transmembrane region" description="Helical" evidence="6">
    <location>
        <begin position="12"/>
        <end position="36"/>
    </location>
</feature>
<evidence type="ECO:0000256" key="4">
    <source>
        <dbReference type="ARBA" id="ARBA00022989"/>
    </source>
</evidence>
<dbReference type="PANTHER" id="PTHR38459:SF1">
    <property type="entry name" value="PROPHAGE BACTOPRENOL-LINKED GLUCOSE TRANSLOCASE HOMOLOG"/>
    <property type="match status" value="1"/>
</dbReference>
<dbReference type="GO" id="GO:0000271">
    <property type="term" value="P:polysaccharide biosynthetic process"/>
    <property type="evidence" value="ECO:0007669"/>
    <property type="project" value="InterPro"/>
</dbReference>
<dbReference type="AlphaFoldDB" id="A0A369VT54"/>
<evidence type="ECO:0000313" key="9">
    <source>
        <dbReference type="Proteomes" id="UP000253918"/>
    </source>
</evidence>
<comment type="similarity">
    <text evidence="2">Belongs to the GtrA family.</text>
</comment>
<keyword evidence="4 6" id="KW-1133">Transmembrane helix</keyword>
<reference evidence="8 9" key="1">
    <citation type="submission" date="2018-07" db="EMBL/GenBank/DDBJ databases">
        <title>a novel species of Sphingomonas isolated from the rhizosphere soil of Araceae plant.</title>
        <authorList>
            <person name="Zhiyong W."/>
            <person name="Qinglan Z."/>
            <person name="Zhiwei F."/>
            <person name="Ding X."/>
            <person name="Gejiao W."/>
            <person name="Shixue Z."/>
        </authorList>
    </citation>
    <scope>NUCLEOTIDE SEQUENCE [LARGE SCALE GENOMIC DNA]</scope>
    <source>
        <strain evidence="8 9">WZY 27</strain>
    </source>
</reference>
<proteinExistence type="inferred from homology"/>
<feature type="domain" description="GtrA/DPMS transmembrane" evidence="7">
    <location>
        <begin position="12"/>
        <end position="132"/>
    </location>
</feature>
<sequence>MRDNEVFWQLVRFGIAGGLSTVIYSAVYLPLAWWVFGERLSVLAVAPAFVVAAAVGFVLHSRWSFKGYGTRDTSGRQQAKFLAVQLSGMALNLAFTWIITGPLFHGPAWAPLVPCIFVTPLATFALNRQLVFK</sequence>
<accession>A0A369VT54</accession>
<feature type="transmembrane region" description="Helical" evidence="6">
    <location>
        <begin position="106"/>
        <end position="126"/>
    </location>
</feature>
<organism evidence="8 9">
    <name type="scientific">Sphingomonas aracearum</name>
    <dbReference type="NCBI Taxonomy" id="2283317"/>
    <lineage>
        <taxon>Bacteria</taxon>
        <taxon>Pseudomonadati</taxon>
        <taxon>Pseudomonadota</taxon>
        <taxon>Alphaproteobacteria</taxon>
        <taxon>Sphingomonadales</taxon>
        <taxon>Sphingomonadaceae</taxon>
        <taxon>Sphingomonas</taxon>
    </lineage>
</organism>
<dbReference type="InterPro" id="IPR007267">
    <property type="entry name" value="GtrA_DPMS_TM"/>
</dbReference>
<dbReference type="InterPro" id="IPR051401">
    <property type="entry name" value="GtrA_CellWall_Glycosyl"/>
</dbReference>
<dbReference type="GO" id="GO:0005886">
    <property type="term" value="C:plasma membrane"/>
    <property type="evidence" value="ECO:0007669"/>
    <property type="project" value="TreeGrafter"/>
</dbReference>
<evidence type="ECO:0000256" key="5">
    <source>
        <dbReference type="ARBA" id="ARBA00023136"/>
    </source>
</evidence>
<evidence type="ECO:0000256" key="2">
    <source>
        <dbReference type="ARBA" id="ARBA00009399"/>
    </source>
</evidence>
<dbReference type="EMBL" id="QQNB01000003">
    <property type="protein sequence ID" value="RDE05029.1"/>
    <property type="molecule type" value="Genomic_DNA"/>
</dbReference>
<gene>
    <name evidence="8" type="ORF">DVW87_14285</name>
</gene>
<feature type="transmembrane region" description="Helical" evidence="6">
    <location>
        <begin position="42"/>
        <end position="60"/>
    </location>
</feature>
<dbReference type="OrthoDB" id="8454931at2"/>
<comment type="caution">
    <text evidence="8">The sequence shown here is derived from an EMBL/GenBank/DDBJ whole genome shotgun (WGS) entry which is preliminary data.</text>
</comment>